<evidence type="ECO:0000313" key="5">
    <source>
        <dbReference type="EMBL" id="KAE8369057.1"/>
    </source>
</evidence>
<name>A0A5N7AGQ8_9EURO</name>
<dbReference type="Gene3D" id="3.30.300.30">
    <property type="match status" value="1"/>
</dbReference>
<dbReference type="GO" id="GO:0006631">
    <property type="term" value="P:fatty acid metabolic process"/>
    <property type="evidence" value="ECO:0007669"/>
    <property type="project" value="TreeGrafter"/>
</dbReference>
<evidence type="ECO:0000259" key="4">
    <source>
        <dbReference type="Pfam" id="PF13193"/>
    </source>
</evidence>
<keyword evidence="2" id="KW-0472">Membrane</keyword>
<dbReference type="InterPro" id="IPR000873">
    <property type="entry name" value="AMP-dep_synth/lig_dom"/>
</dbReference>
<evidence type="ECO:0008006" key="7">
    <source>
        <dbReference type="Google" id="ProtNLM"/>
    </source>
</evidence>
<gene>
    <name evidence="5" type="ORF">BDV27DRAFT_153509</name>
</gene>
<protein>
    <recommendedName>
        <fullName evidence="7">AMP-dependent synthetase/ligase domain-containing protein</fullName>
    </recommendedName>
</protein>
<feature type="transmembrane region" description="Helical" evidence="2">
    <location>
        <begin position="90"/>
        <end position="114"/>
    </location>
</feature>
<dbReference type="Proteomes" id="UP000326268">
    <property type="component" value="Unassembled WGS sequence"/>
</dbReference>
<keyword evidence="6" id="KW-1185">Reference proteome</keyword>
<organism evidence="5 6">
    <name type="scientific">Aspergillus caelatus</name>
    <dbReference type="NCBI Taxonomy" id="61420"/>
    <lineage>
        <taxon>Eukaryota</taxon>
        <taxon>Fungi</taxon>
        <taxon>Dikarya</taxon>
        <taxon>Ascomycota</taxon>
        <taxon>Pezizomycotina</taxon>
        <taxon>Eurotiomycetes</taxon>
        <taxon>Eurotiomycetidae</taxon>
        <taxon>Eurotiales</taxon>
        <taxon>Aspergillaceae</taxon>
        <taxon>Aspergillus</taxon>
        <taxon>Aspergillus subgen. Circumdati</taxon>
    </lineage>
</organism>
<reference evidence="5 6" key="1">
    <citation type="submission" date="2019-04" db="EMBL/GenBank/DDBJ databases">
        <title>Friends and foes A comparative genomics studyof 23 Aspergillus species from section Flavi.</title>
        <authorList>
            <consortium name="DOE Joint Genome Institute"/>
            <person name="Kjaerbolling I."/>
            <person name="Vesth T."/>
            <person name="Frisvad J.C."/>
            <person name="Nybo J.L."/>
            <person name="Theobald S."/>
            <person name="Kildgaard S."/>
            <person name="Isbrandt T."/>
            <person name="Kuo A."/>
            <person name="Sato A."/>
            <person name="Lyhne E.K."/>
            <person name="Kogle M.E."/>
            <person name="Wiebenga A."/>
            <person name="Kun R.S."/>
            <person name="Lubbers R.J."/>
            <person name="Makela M.R."/>
            <person name="Barry K."/>
            <person name="Chovatia M."/>
            <person name="Clum A."/>
            <person name="Daum C."/>
            <person name="Haridas S."/>
            <person name="He G."/>
            <person name="LaButti K."/>
            <person name="Lipzen A."/>
            <person name="Mondo S."/>
            <person name="Riley R."/>
            <person name="Salamov A."/>
            <person name="Simmons B.A."/>
            <person name="Magnuson J.K."/>
            <person name="Henrissat B."/>
            <person name="Mortensen U.H."/>
            <person name="Larsen T.O."/>
            <person name="Devries R.P."/>
            <person name="Grigoriev I.V."/>
            <person name="Machida M."/>
            <person name="Baker S.E."/>
            <person name="Andersen M.R."/>
        </authorList>
    </citation>
    <scope>NUCLEOTIDE SEQUENCE [LARGE SCALE GENOMIC DNA]</scope>
    <source>
        <strain evidence="5 6">CBS 763.97</strain>
    </source>
</reference>
<proteinExistence type="inferred from homology"/>
<keyword evidence="2" id="KW-1133">Transmembrane helix</keyword>
<evidence type="ECO:0000313" key="6">
    <source>
        <dbReference type="Proteomes" id="UP000326268"/>
    </source>
</evidence>
<comment type="similarity">
    <text evidence="1">Belongs to the ATP-dependent AMP-binding enzyme family.</text>
</comment>
<dbReference type="InterPro" id="IPR025110">
    <property type="entry name" value="AMP-bd_C"/>
</dbReference>
<evidence type="ECO:0000256" key="2">
    <source>
        <dbReference type="SAM" id="Phobius"/>
    </source>
</evidence>
<keyword evidence="2" id="KW-0812">Transmembrane</keyword>
<dbReference type="GeneID" id="43656244"/>
<dbReference type="OrthoDB" id="6614653at2759"/>
<dbReference type="Gene3D" id="3.40.50.12780">
    <property type="entry name" value="N-terminal domain of ligase-like"/>
    <property type="match status" value="1"/>
</dbReference>
<dbReference type="InterPro" id="IPR045851">
    <property type="entry name" value="AMP-bd_C_sf"/>
</dbReference>
<evidence type="ECO:0000256" key="1">
    <source>
        <dbReference type="ARBA" id="ARBA00006432"/>
    </source>
</evidence>
<dbReference type="SUPFAM" id="SSF56801">
    <property type="entry name" value="Acetyl-CoA synthetase-like"/>
    <property type="match status" value="1"/>
</dbReference>
<dbReference type="RefSeq" id="XP_031932138.1">
    <property type="nucleotide sequence ID" value="XM_032071798.1"/>
</dbReference>
<dbReference type="PANTHER" id="PTHR43201:SF8">
    <property type="entry name" value="ACYL-COA SYNTHETASE FAMILY MEMBER 3"/>
    <property type="match status" value="1"/>
</dbReference>
<sequence length="573" mass="63608">MAILKSDATSRLHKFPNDPIFTRLRKLYAERPGVLFHDEHGIDAGYSDLISDVIHMRQVLREQLPSTVFGEDGLLQPEAPSIAFLAFNGYYFIVSFLAIAALGGICVPLSTSLIPEEVLYLLNKTNANFILIDEGCSELGLKVKDHARDLANQQLTIHPVTRARPGPCPKLEIDEQLTFPPKTGCLALFTSGTTSSPKAVLLPRELFHSLQDPLDLDGLYLSTSSVHWIGGSTGLIDSVLCGQRLHIVKGECGAAKRWELLKAGTITELSVSPTTLREMRDYYNESISCLAPEDRDEYINGARKLEVIFSSGSPLSPSTRQFFVDLANTPIMNGYGITEMGGGVIITPADSEFTEGLIGRPMAGKTVKLSNGDHGEILVKHPNMFIKYMNDEAATRAAFDKDGFYKTGDYAHRVGNDYFFDGRASYDWVRFHEYTISVLELENRLMDLPYISEAYVITVPDAEAGGLVATLVRPCKQNIDGKQYSDITLRRIRKDLAAANLVAYKLPPLLRVLRDEEQVPRTTSGKTLKKEALRKYFHISGSMPEDYAVEGVEYCGNQIEESASTRVFDWGFL</sequence>
<evidence type="ECO:0000259" key="3">
    <source>
        <dbReference type="Pfam" id="PF00501"/>
    </source>
</evidence>
<feature type="domain" description="AMP-binding enzyme C-terminal" evidence="4">
    <location>
        <begin position="440"/>
        <end position="526"/>
    </location>
</feature>
<feature type="domain" description="AMP-dependent synthetase/ligase" evidence="3">
    <location>
        <begin position="81"/>
        <end position="388"/>
    </location>
</feature>
<dbReference type="GO" id="GO:0031956">
    <property type="term" value="F:medium-chain fatty acid-CoA ligase activity"/>
    <property type="evidence" value="ECO:0007669"/>
    <property type="project" value="TreeGrafter"/>
</dbReference>
<dbReference type="CDD" id="cd04433">
    <property type="entry name" value="AFD_class_I"/>
    <property type="match status" value="1"/>
</dbReference>
<accession>A0A5N7AGQ8</accession>
<dbReference type="InterPro" id="IPR042099">
    <property type="entry name" value="ANL_N_sf"/>
</dbReference>
<dbReference type="EMBL" id="ML737578">
    <property type="protein sequence ID" value="KAE8369057.1"/>
    <property type="molecule type" value="Genomic_DNA"/>
</dbReference>
<dbReference type="Pfam" id="PF13193">
    <property type="entry name" value="AMP-binding_C"/>
    <property type="match status" value="1"/>
</dbReference>
<dbReference type="AlphaFoldDB" id="A0A5N7AGQ8"/>
<dbReference type="PANTHER" id="PTHR43201">
    <property type="entry name" value="ACYL-COA SYNTHETASE"/>
    <property type="match status" value="1"/>
</dbReference>
<dbReference type="Pfam" id="PF00501">
    <property type="entry name" value="AMP-binding"/>
    <property type="match status" value="1"/>
</dbReference>